<dbReference type="Pfam" id="PF08402">
    <property type="entry name" value="TOBE_2"/>
    <property type="match status" value="1"/>
</dbReference>
<dbReference type="KEGG" id="seds:AAY24_13935"/>
<dbReference type="EMBL" id="CP011412">
    <property type="protein sequence ID" value="AKH21280.1"/>
    <property type="molecule type" value="Genomic_DNA"/>
</dbReference>
<dbReference type="GO" id="GO:0043190">
    <property type="term" value="C:ATP-binding cassette (ABC) transporter complex"/>
    <property type="evidence" value="ECO:0007669"/>
    <property type="project" value="InterPro"/>
</dbReference>
<dbReference type="InterPro" id="IPR017871">
    <property type="entry name" value="ABC_transporter-like_CS"/>
</dbReference>
<dbReference type="PANTHER" id="PTHR42781">
    <property type="entry name" value="SPERMIDINE/PUTRESCINE IMPORT ATP-BINDING PROTEIN POTA"/>
    <property type="match status" value="1"/>
</dbReference>
<dbReference type="SUPFAM" id="SSF52540">
    <property type="entry name" value="P-loop containing nucleoside triphosphate hydrolases"/>
    <property type="match status" value="1"/>
</dbReference>
<proteinExistence type="predicted"/>
<dbReference type="InterPro" id="IPR015853">
    <property type="entry name" value="ABC_transpr_FbpC"/>
</dbReference>
<evidence type="ECO:0000256" key="5">
    <source>
        <dbReference type="ARBA" id="ARBA00022840"/>
    </source>
</evidence>
<accession>A0A0F7K259</accession>
<sequence>MTYQLELNEASIGFGATEVVHRVSLRLHEGDIGCLLGPSGCGKTTLLRAIAGFEPLRDGSVALHGKVVCDTRHMVAPERRRVGMVFQDFALFPHLTVAENIGFGLRGQGVRARQTRIAELLDLVGLADLASQHPHQLSGGQQQRIALARAMAPRPTVLLLDEPFSALDPELRGQLASEVRALLKQDGVTAILVTHDQTEAFTMADRIGVMNRGELHQWDTGYNLYHHPATTFVADFVGRGALFDITVNDRNSINTPFGRLSGKLPEGIAPGTTLQLLVRPDDIHLTTKQEGIRARIDERLFQGAAYLYTLQLESGDRFQCLAPSHQQHSVGDSVALKLDIQDLVLFTADGEAL</sequence>
<name>A0A0F7K259_9GAMM</name>
<dbReference type="PROSITE" id="PS50893">
    <property type="entry name" value="ABC_TRANSPORTER_2"/>
    <property type="match status" value="1"/>
</dbReference>
<evidence type="ECO:0000256" key="6">
    <source>
        <dbReference type="ARBA" id="ARBA00023004"/>
    </source>
</evidence>
<dbReference type="PROSITE" id="PS00211">
    <property type="entry name" value="ABC_TRANSPORTER_1"/>
    <property type="match status" value="1"/>
</dbReference>
<dbReference type="SUPFAM" id="SSF50331">
    <property type="entry name" value="MOP-like"/>
    <property type="match status" value="1"/>
</dbReference>
<keyword evidence="3" id="KW-0410">Iron transport</keyword>
<dbReference type="Gene3D" id="2.40.50.140">
    <property type="entry name" value="Nucleic acid-binding proteins"/>
    <property type="match status" value="1"/>
</dbReference>
<keyword evidence="11" id="KW-1185">Reference proteome</keyword>
<dbReference type="PANTHER" id="PTHR42781:SF4">
    <property type="entry name" value="SPERMIDINE_PUTRESCINE IMPORT ATP-BINDING PROTEIN POTA"/>
    <property type="match status" value="1"/>
</dbReference>
<reference evidence="10 11" key="1">
    <citation type="journal article" date="2015" name="Genome Announc.">
        <title>Complete Genome Sequence of Sedimenticola thiotaurini Strain SIP-G1, a Polyphosphate- and Polyhydroxyalkanoate-Accumulating Sulfur-Oxidizing Gammaproteobacterium Isolated from Salt Marsh Sediments.</title>
        <authorList>
            <person name="Flood B.E."/>
            <person name="Jones D.S."/>
            <person name="Bailey J.V."/>
        </authorList>
    </citation>
    <scope>NUCLEOTIDE SEQUENCE [LARGE SCALE GENOMIC DNA]</scope>
    <source>
        <strain evidence="10 11">SIP-G1</strain>
    </source>
</reference>
<evidence type="ECO:0000259" key="9">
    <source>
        <dbReference type="PROSITE" id="PS50893"/>
    </source>
</evidence>
<dbReference type="Gene3D" id="3.40.50.300">
    <property type="entry name" value="P-loop containing nucleotide triphosphate hydrolases"/>
    <property type="match status" value="1"/>
</dbReference>
<evidence type="ECO:0000256" key="8">
    <source>
        <dbReference type="ARBA" id="ARBA00023136"/>
    </source>
</evidence>
<dbReference type="GO" id="GO:0015408">
    <property type="term" value="F:ABC-type ferric iron transporter activity"/>
    <property type="evidence" value="ECO:0007669"/>
    <property type="project" value="InterPro"/>
</dbReference>
<keyword evidence="8" id="KW-0472">Membrane</keyword>
<evidence type="ECO:0000256" key="1">
    <source>
        <dbReference type="ARBA" id="ARBA00022448"/>
    </source>
</evidence>
<dbReference type="GO" id="GO:0015697">
    <property type="term" value="P:quaternary ammonium group transport"/>
    <property type="evidence" value="ECO:0007669"/>
    <property type="project" value="UniProtKB-ARBA"/>
</dbReference>
<dbReference type="InterPro" id="IPR027417">
    <property type="entry name" value="P-loop_NTPase"/>
</dbReference>
<evidence type="ECO:0000256" key="2">
    <source>
        <dbReference type="ARBA" id="ARBA00022475"/>
    </source>
</evidence>
<dbReference type="InterPro" id="IPR013611">
    <property type="entry name" value="Transp-assoc_OB_typ2"/>
</dbReference>
<dbReference type="GO" id="GO:0005524">
    <property type="term" value="F:ATP binding"/>
    <property type="evidence" value="ECO:0007669"/>
    <property type="project" value="UniProtKB-KW"/>
</dbReference>
<keyword evidence="5" id="KW-0067">ATP-binding</keyword>
<dbReference type="InterPro" id="IPR050093">
    <property type="entry name" value="ABC_SmlMolc_Importer"/>
</dbReference>
<protein>
    <recommendedName>
        <fullName evidence="9">ABC transporter domain-containing protein</fullName>
    </recommendedName>
</protein>
<keyword evidence="2" id="KW-1003">Cell membrane</keyword>
<keyword evidence="1" id="KW-0813">Transport</keyword>
<dbReference type="InterPro" id="IPR008995">
    <property type="entry name" value="Mo/tungstate-bd_C_term_dom"/>
</dbReference>
<dbReference type="InterPro" id="IPR003439">
    <property type="entry name" value="ABC_transporter-like_ATP-bd"/>
</dbReference>
<dbReference type="InterPro" id="IPR012340">
    <property type="entry name" value="NA-bd_OB-fold"/>
</dbReference>
<evidence type="ECO:0000256" key="3">
    <source>
        <dbReference type="ARBA" id="ARBA00022496"/>
    </source>
</evidence>
<gene>
    <name evidence="10" type="ORF">AAY24_13935</name>
</gene>
<evidence type="ECO:0000256" key="7">
    <source>
        <dbReference type="ARBA" id="ARBA00023065"/>
    </source>
</evidence>
<dbReference type="Proteomes" id="UP000034410">
    <property type="component" value="Chromosome"/>
</dbReference>
<evidence type="ECO:0000313" key="11">
    <source>
        <dbReference type="Proteomes" id="UP000034410"/>
    </source>
</evidence>
<dbReference type="SMART" id="SM00382">
    <property type="entry name" value="AAA"/>
    <property type="match status" value="1"/>
</dbReference>
<dbReference type="FunFam" id="3.40.50.300:FF:000425">
    <property type="entry name" value="Probable ABC transporter, ATP-binding subunit"/>
    <property type="match status" value="1"/>
</dbReference>
<organism evidence="10 11">
    <name type="scientific">Sedimenticola thiotaurini</name>
    <dbReference type="NCBI Taxonomy" id="1543721"/>
    <lineage>
        <taxon>Bacteria</taxon>
        <taxon>Pseudomonadati</taxon>
        <taxon>Pseudomonadota</taxon>
        <taxon>Gammaproteobacteria</taxon>
        <taxon>Chromatiales</taxon>
        <taxon>Sedimenticolaceae</taxon>
        <taxon>Sedimenticola</taxon>
    </lineage>
</organism>
<dbReference type="OrthoDB" id="9802264at2"/>
<dbReference type="GO" id="GO:0016887">
    <property type="term" value="F:ATP hydrolysis activity"/>
    <property type="evidence" value="ECO:0007669"/>
    <property type="project" value="InterPro"/>
</dbReference>
<dbReference type="PATRIC" id="fig|1543721.4.peg.2887"/>
<dbReference type="Gene3D" id="2.40.50.100">
    <property type="match status" value="1"/>
</dbReference>
<keyword evidence="6" id="KW-0408">Iron</keyword>
<dbReference type="CDD" id="cd03259">
    <property type="entry name" value="ABC_Carb_Solutes_like"/>
    <property type="match status" value="1"/>
</dbReference>
<keyword evidence="4" id="KW-0547">Nucleotide-binding</keyword>
<evidence type="ECO:0000313" key="10">
    <source>
        <dbReference type="EMBL" id="AKH21280.1"/>
    </source>
</evidence>
<evidence type="ECO:0000256" key="4">
    <source>
        <dbReference type="ARBA" id="ARBA00022741"/>
    </source>
</evidence>
<dbReference type="RefSeq" id="WP_046860209.1">
    <property type="nucleotide sequence ID" value="NZ_CP011412.1"/>
</dbReference>
<dbReference type="InterPro" id="IPR003593">
    <property type="entry name" value="AAA+_ATPase"/>
</dbReference>
<dbReference type="AlphaFoldDB" id="A0A0F7K259"/>
<dbReference type="Pfam" id="PF00005">
    <property type="entry name" value="ABC_tran"/>
    <property type="match status" value="1"/>
</dbReference>
<feature type="domain" description="ABC transporter" evidence="9">
    <location>
        <begin position="5"/>
        <end position="237"/>
    </location>
</feature>
<keyword evidence="7" id="KW-0406">Ion transport</keyword>